<sequence>MKATELRDLSVEELQGKVRDFQQELFSLKYQLATGQIENPMRIRLVRRDIARARTILKEKGLEAG</sequence>
<comment type="caution">
    <text evidence="6">The sequence shown here is derived from an EMBL/GenBank/DDBJ whole genome shotgun (WGS) entry which is preliminary data.</text>
</comment>
<dbReference type="GO" id="GO:0022625">
    <property type="term" value="C:cytosolic large ribosomal subunit"/>
    <property type="evidence" value="ECO:0007669"/>
    <property type="project" value="TreeGrafter"/>
</dbReference>
<dbReference type="InterPro" id="IPR001854">
    <property type="entry name" value="Ribosomal_uL29"/>
</dbReference>
<reference evidence="6" key="1">
    <citation type="submission" date="2020-07" db="EMBL/GenBank/DDBJ databases">
        <title>Huge and variable diversity of episymbiotic CPR bacteria and DPANN archaea in groundwater ecosystems.</title>
        <authorList>
            <person name="He C.Y."/>
            <person name="Keren R."/>
            <person name="Whittaker M."/>
            <person name="Farag I.F."/>
            <person name="Doudna J."/>
            <person name="Cate J.H.D."/>
            <person name="Banfield J.F."/>
        </authorList>
    </citation>
    <scope>NUCLEOTIDE SEQUENCE</scope>
    <source>
        <strain evidence="6">NC_groundwater_672_Ag_B-0.1um_62_36</strain>
    </source>
</reference>
<dbReference type="InterPro" id="IPR036049">
    <property type="entry name" value="Ribosomal_uL29_sf"/>
</dbReference>
<evidence type="ECO:0000256" key="4">
    <source>
        <dbReference type="ARBA" id="ARBA00035204"/>
    </source>
</evidence>
<keyword evidence="3 5" id="KW-0687">Ribonucleoprotein</keyword>
<dbReference type="Gene3D" id="1.10.287.310">
    <property type="match status" value="1"/>
</dbReference>
<protein>
    <recommendedName>
        <fullName evidence="4 5">Large ribosomal subunit protein uL29</fullName>
    </recommendedName>
</protein>
<dbReference type="InterPro" id="IPR050063">
    <property type="entry name" value="Ribosomal_protein_uL29"/>
</dbReference>
<dbReference type="PROSITE" id="PS00579">
    <property type="entry name" value="RIBOSOMAL_L29"/>
    <property type="match status" value="1"/>
</dbReference>
<evidence type="ECO:0000256" key="1">
    <source>
        <dbReference type="ARBA" id="ARBA00009254"/>
    </source>
</evidence>
<dbReference type="GO" id="GO:0006412">
    <property type="term" value="P:translation"/>
    <property type="evidence" value="ECO:0007669"/>
    <property type="project" value="UniProtKB-UniRule"/>
</dbReference>
<evidence type="ECO:0000256" key="3">
    <source>
        <dbReference type="ARBA" id="ARBA00023274"/>
    </source>
</evidence>
<dbReference type="Pfam" id="PF00831">
    <property type="entry name" value="Ribosomal_L29"/>
    <property type="match status" value="1"/>
</dbReference>
<dbReference type="Proteomes" id="UP000769766">
    <property type="component" value="Unassembled WGS sequence"/>
</dbReference>
<dbReference type="HAMAP" id="MF_00374">
    <property type="entry name" value="Ribosomal_uL29"/>
    <property type="match status" value="1"/>
</dbReference>
<name>A0A932CPK3_UNCTE</name>
<dbReference type="EMBL" id="JACPRF010000231">
    <property type="protein sequence ID" value="MBI2876756.1"/>
    <property type="molecule type" value="Genomic_DNA"/>
</dbReference>
<dbReference type="CDD" id="cd00427">
    <property type="entry name" value="Ribosomal_L29_HIP"/>
    <property type="match status" value="1"/>
</dbReference>
<evidence type="ECO:0000256" key="2">
    <source>
        <dbReference type="ARBA" id="ARBA00022980"/>
    </source>
</evidence>
<dbReference type="InterPro" id="IPR018254">
    <property type="entry name" value="Ribosomal_uL29_CS"/>
</dbReference>
<accession>A0A932CPK3</accession>
<dbReference type="FunFam" id="1.10.287.310:FF:000001">
    <property type="entry name" value="50S ribosomal protein L29"/>
    <property type="match status" value="1"/>
</dbReference>
<organism evidence="6 7">
    <name type="scientific">Tectimicrobiota bacterium</name>
    <dbReference type="NCBI Taxonomy" id="2528274"/>
    <lineage>
        <taxon>Bacteria</taxon>
        <taxon>Pseudomonadati</taxon>
        <taxon>Nitrospinota/Tectimicrobiota group</taxon>
        <taxon>Candidatus Tectimicrobiota</taxon>
    </lineage>
</organism>
<gene>
    <name evidence="5 6" type="primary">rpmC</name>
    <name evidence="6" type="ORF">HYY20_07735</name>
</gene>
<dbReference type="PANTHER" id="PTHR10916:SF0">
    <property type="entry name" value="LARGE RIBOSOMAL SUBUNIT PROTEIN UL29C"/>
    <property type="match status" value="1"/>
</dbReference>
<proteinExistence type="inferred from homology"/>
<dbReference type="GO" id="GO:0003735">
    <property type="term" value="F:structural constituent of ribosome"/>
    <property type="evidence" value="ECO:0007669"/>
    <property type="project" value="InterPro"/>
</dbReference>
<evidence type="ECO:0000313" key="6">
    <source>
        <dbReference type="EMBL" id="MBI2876756.1"/>
    </source>
</evidence>
<keyword evidence="2 5" id="KW-0689">Ribosomal protein</keyword>
<evidence type="ECO:0000313" key="7">
    <source>
        <dbReference type="Proteomes" id="UP000769766"/>
    </source>
</evidence>
<dbReference type="PANTHER" id="PTHR10916">
    <property type="entry name" value="60S RIBOSOMAL PROTEIN L35/50S RIBOSOMAL PROTEIN L29"/>
    <property type="match status" value="1"/>
</dbReference>
<dbReference type="SUPFAM" id="SSF46561">
    <property type="entry name" value="Ribosomal protein L29 (L29p)"/>
    <property type="match status" value="1"/>
</dbReference>
<comment type="similarity">
    <text evidence="1 5">Belongs to the universal ribosomal protein uL29 family.</text>
</comment>
<dbReference type="AlphaFoldDB" id="A0A932CPK3"/>
<dbReference type="NCBIfam" id="TIGR00012">
    <property type="entry name" value="L29"/>
    <property type="match status" value="1"/>
</dbReference>
<evidence type="ECO:0000256" key="5">
    <source>
        <dbReference type="HAMAP-Rule" id="MF_00374"/>
    </source>
</evidence>